<dbReference type="PANTHER" id="PTHR23257">
    <property type="entry name" value="SERINE-THREONINE PROTEIN KINASE"/>
    <property type="match status" value="1"/>
</dbReference>
<gene>
    <name evidence="2" type="ORF">JKP88DRAFT_160857</name>
</gene>
<dbReference type="GO" id="GO:0004672">
    <property type="term" value="F:protein kinase activity"/>
    <property type="evidence" value="ECO:0007669"/>
    <property type="project" value="InterPro"/>
</dbReference>
<dbReference type="GO" id="GO:0005737">
    <property type="term" value="C:cytoplasm"/>
    <property type="evidence" value="ECO:0007669"/>
    <property type="project" value="TreeGrafter"/>
</dbReference>
<dbReference type="Proteomes" id="UP000664859">
    <property type="component" value="Unassembled WGS sequence"/>
</dbReference>
<dbReference type="InterPro" id="IPR011009">
    <property type="entry name" value="Kinase-like_dom_sf"/>
</dbReference>
<dbReference type="InterPro" id="IPR000719">
    <property type="entry name" value="Prot_kinase_dom"/>
</dbReference>
<feature type="domain" description="Protein kinase" evidence="1">
    <location>
        <begin position="1"/>
        <end position="125"/>
    </location>
</feature>
<dbReference type="GO" id="GO:0005524">
    <property type="term" value="F:ATP binding"/>
    <property type="evidence" value="ECO:0007669"/>
    <property type="project" value="InterPro"/>
</dbReference>
<name>A0A835Z9H1_9STRA</name>
<organism evidence="2 3">
    <name type="scientific">Tribonema minus</name>
    <dbReference type="NCBI Taxonomy" id="303371"/>
    <lineage>
        <taxon>Eukaryota</taxon>
        <taxon>Sar</taxon>
        <taxon>Stramenopiles</taxon>
        <taxon>Ochrophyta</taxon>
        <taxon>PX clade</taxon>
        <taxon>Xanthophyceae</taxon>
        <taxon>Tribonematales</taxon>
        <taxon>Tribonemataceae</taxon>
        <taxon>Tribonema</taxon>
    </lineage>
</organism>
<sequence length="125" mass="14304">QVAEDIAAALAYMHNHRQYTGVPVRIIHRDIKPGNVMFDKRGTAKLVDFSMAGVLEFGHDERPSMNETFDLTGDIGNCRFMAPEVARKEHYNEKADIYSFGLLLWEMITLQQPYMGLLRCGTPQW</sequence>
<dbReference type="SUPFAM" id="SSF56112">
    <property type="entry name" value="Protein kinase-like (PK-like)"/>
    <property type="match status" value="1"/>
</dbReference>
<evidence type="ECO:0000313" key="3">
    <source>
        <dbReference type="Proteomes" id="UP000664859"/>
    </source>
</evidence>
<dbReference type="EMBL" id="JAFCMP010000057">
    <property type="protein sequence ID" value="KAG5189061.1"/>
    <property type="molecule type" value="Genomic_DNA"/>
</dbReference>
<evidence type="ECO:0000259" key="1">
    <source>
        <dbReference type="PROSITE" id="PS50011"/>
    </source>
</evidence>
<dbReference type="InterPro" id="IPR050167">
    <property type="entry name" value="Ser_Thr_protein_kinase"/>
</dbReference>
<evidence type="ECO:0000313" key="2">
    <source>
        <dbReference type="EMBL" id="KAG5189061.1"/>
    </source>
</evidence>
<dbReference type="InterPro" id="IPR008271">
    <property type="entry name" value="Ser/Thr_kinase_AS"/>
</dbReference>
<dbReference type="GO" id="GO:0007165">
    <property type="term" value="P:signal transduction"/>
    <property type="evidence" value="ECO:0007669"/>
    <property type="project" value="TreeGrafter"/>
</dbReference>
<proteinExistence type="predicted"/>
<dbReference type="PROSITE" id="PS00108">
    <property type="entry name" value="PROTEIN_KINASE_ST"/>
    <property type="match status" value="1"/>
</dbReference>
<feature type="non-terminal residue" evidence="2">
    <location>
        <position position="1"/>
    </location>
</feature>
<protein>
    <submittedName>
        <fullName evidence="2">Kinase-like domain-containing protein</fullName>
    </submittedName>
</protein>
<keyword evidence="2" id="KW-0808">Transferase</keyword>
<dbReference type="OrthoDB" id="4062651at2759"/>
<keyword evidence="3" id="KW-1185">Reference proteome</keyword>
<comment type="caution">
    <text evidence="2">The sequence shown here is derived from an EMBL/GenBank/DDBJ whole genome shotgun (WGS) entry which is preliminary data.</text>
</comment>
<keyword evidence="2" id="KW-0418">Kinase</keyword>
<dbReference type="Pfam" id="PF00069">
    <property type="entry name" value="Pkinase"/>
    <property type="match status" value="1"/>
</dbReference>
<dbReference type="AlphaFoldDB" id="A0A835Z9H1"/>
<accession>A0A835Z9H1</accession>
<reference evidence="2" key="1">
    <citation type="submission" date="2021-02" db="EMBL/GenBank/DDBJ databases">
        <title>First Annotated Genome of the Yellow-green Alga Tribonema minus.</title>
        <authorList>
            <person name="Mahan K.M."/>
        </authorList>
    </citation>
    <scope>NUCLEOTIDE SEQUENCE</scope>
    <source>
        <strain evidence="2">UTEX B ZZ1240</strain>
    </source>
</reference>
<dbReference type="PROSITE" id="PS50011">
    <property type="entry name" value="PROTEIN_KINASE_DOM"/>
    <property type="match status" value="1"/>
</dbReference>
<dbReference type="Gene3D" id="1.10.510.10">
    <property type="entry name" value="Transferase(Phosphotransferase) domain 1"/>
    <property type="match status" value="1"/>
</dbReference>